<name>A0A8H6X6A9_9AGAR</name>
<accession>A0A8H6X6A9</accession>
<dbReference type="EMBL" id="JACAZH010000045">
    <property type="protein sequence ID" value="KAF7334789.1"/>
    <property type="molecule type" value="Genomic_DNA"/>
</dbReference>
<evidence type="ECO:0000313" key="2">
    <source>
        <dbReference type="Proteomes" id="UP000623467"/>
    </source>
</evidence>
<dbReference type="Proteomes" id="UP000623467">
    <property type="component" value="Unassembled WGS sequence"/>
</dbReference>
<dbReference type="AlphaFoldDB" id="A0A8H6X6A9"/>
<organism evidence="1 2">
    <name type="scientific">Mycena sanguinolenta</name>
    <dbReference type="NCBI Taxonomy" id="230812"/>
    <lineage>
        <taxon>Eukaryota</taxon>
        <taxon>Fungi</taxon>
        <taxon>Dikarya</taxon>
        <taxon>Basidiomycota</taxon>
        <taxon>Agaricomycotina</taxon>
        <taxon>Agaricomycetes</taxon>
        <taxon>Agaricomycetidae</taxon>
        <taxon>Agaricales</taxon>
        <taxon>Marasmiineae</taxon>
        <taxon>Mycenaceae</taxon>
        <taxon>Mycena</taxon>
    </lineage>
</organism>
<sequence length="166" mass="18455">MSSRSSLAALRRASFPQRNRYRHVGIVRATCGNERTAPADKVRGGTTALATASRRRVRASSSLAGVSTNGNGCSGVNGCRARRLWRRVHRISSATAGYAPLSRCRPDAPMRQLWTNVPHVRRPRWEEVPREPRFVSANRLHFVRAVAQARRPSFARPQAQTLTVTS</sequence>
<gene>
    <name evidence="1" type="ORF">MSAN_02365500</name>
</gene>
<reference evidence="1" key="1">
    <citation type="submission" date="2020-05" db="EMBL/GenBank/DDBJ databases">
        <title>Mycena genomes resolve the evolution of fungal bioluminescence.</title>
        <authorList>
            <person name="Tsai I.J."/>
        </authorList>
    </citation>
    <scope>NUCLEOTIDE SEQUENCE</scope>
    <source>
        <strain evidence="1">160909Yilan</strain>
    </source>
</reference>
<protein>
    <submittedName>
        <fullName evidence="1">Uncharacterized protein</fullName>
    </submittedName>
</protein>
<evidence type="ECO:0000313" key="1">
    <source>
        <dbReference type="EMBL" id="KAF7334789.1"/>
    </source>
</evidence>
<proteinExistence type="predicted"/>
<keyword evidence="2" id="KW-1185">Reference proteome</keyword>
<comment type="caution">
    <text evidence="1">The sequence shown here is derived from an EMBL/GenBank/DDBJ whole genome shotgun (WGS) entry which is preliminary data.</text>
</comment>